<comment type="caution">
    <text evidence="19">The sequence shown here is derived from an EMBL/GenBank/DDBJ whole genome shotgun (WGS) entry which is preliminary data.</text>
</comment>
<feature type="region of interest" description="Disordered" evidence="15">
    <location>
        <begin position="351"/>
        <end position="391"/>
    </location>
</feature>
<feature type="transmembrane region" description="Helical" evidence="16">
    <location>
        <begin position="81"/>
        <end position="103"/>
    </location>
</feature>
<dbReference type="InterPro" id="IPR010514">
    <property type="entry name" value="COX_ARM"/>
</dbReference>
<keyword evidence="13" id="KW-0449">Lipoprotein</keyword>
<organism evidence="19 20">
    <name type="scientific">Camelimonas abortus</name>
    <dbReference type="NCBI Taxonomy" id="1017184"/>
    <lineage>
        <taxon>Bacteria</taxon>
        <taxon>Pseudomonadati</taxon>
        <taxon>Pseudomonadota</taxon>
        <taxon>Alphaproteobacteria</taxon>
        <taxon>Hyphomicrobiales</taxon>
        <taxon>Chelatococcaceae</taxon>
        <taxon>Camelimonas</taxon>
    </lineage>
</organism>
<keyword evidence="9 16" id="KW-1133">Transmembrane helix</keyword>
<dbReference type="PANTHER" id="PTHR22888">
    <property type="entry name" value="CYTOCHROME C OXIDASE, SUBUNIT II"/>
    <property type="match status" value="1"/>
</dbReference>
<evidence type="ECO:0000313" key="20">
    <source>
        <dbReference type="Proteomes" id="UP001595536"/>
    </source>
</evidence>
<evidence type="ECO:0000256" key="13">
    <source>
        <dbReference type="ARBA" id="ARBA00023288"/>
    </source>
</evidence>
<dbReference type="SUPFAM" id="SSF81464">
    <property type="entry name" value="Cytochrome c oxidase subunit II-like, transmembrane region"/>
    <property type="match status" value="1"/>
</dbReference>
<dbReference type="InterPro" id="IPR011759">
    <property type="entry name" value="Cyt_c_oxidase_su2_TM_dom"/>
</dbReference>
<dbReference type="Proteomes" id="UP001595536">
    <property type="component" value="Unassembled WGS sequence"/>
</dbReference>
<evidence type="ECO:0000256" key="6">
    <source>
        <dbReference type="ARBA" id="ARBA00022692"/>
    </source>
</evidence>
<dbReference type="SUPFAM" id="SSF49503">
    <property type="entry name" value="Cupredoxins"/>
    <property type="match status" value="1"/>
</dbReference>
<feature type="domain" description="Cytochrome oxidase subunit II copper A binding" evidence="17">
    <location>
        <begin position="127"/>
        <end position="239"/>
    </location>
</feature>
<evidence type="ECO:0000256" key="14">
    <source>
        <dbReference type="ARBA" id="ARBA00030198"/>
    </source>
</evidence>
<keyword evidence="11 16" id="KW-0472">Membrane</keyword>
<keyword evidence="3" id="KW-0813">Transport</keyword>
<keyword evidence="10" id="KW-0560">Oxidoreductase</keyword>
<evidence type="ECO:0000256" key="10">
    <source>
        <dbReference type="ARBA" id="ARBA00023002"/>
    </source>
</evidence>
<evidence type="ECO:0000256" key="3">
    <source>
        <dbReference type="ARBA" id="ARBA00022448"/>
    </source>
</evidence>
<dbReference type="EMBL" id="JBHRUV010000034">
    <property type="protein sequence ID" value="MFC3266306.1"/>
    <property type="molecule type" value="Genomic_DNA"/>
</dbReference>
<dbReference type="PROSITE" id="PS51257">
    <property type="entry name" value="PROKAR_LIPOPROTEIN"/>
    <property type="match status" value="1"/>
</dbReference>
<dbReference type="InterPro" id="IPR034227">
    <property type="entry name" value="CuRO_UO_II"/>
</dbReference>
<evidence type="ECO:0000256" key="11">
    <source>
        <dbReference type="ARBA" id="ARBA00023136"/>
    </source>
</evidence>
<dbReference type="PROSITE" id="PS50999">
    <property type="entry name" value="COX2_TM"/>
    <property type="match status" value="1"/>
</dbReference>
<evidence type="ECO:0000256" key="5">
    <source>
        <dbReference type="ARBA" id="ARBA00022660"/>
    </source>
</evidence>
<dbReference type="PANTHER" id="PTHR22888:SF18">
    <property type="entry name" value="CYTOCHROME BO(3) UBIQUINOL OXIDASE SUBUNIT 2"/>
    <property type="match status" value="1"/>
</dbReference>
<dbReference type="RefSeq" id="WP_376868831.1">
    <property type="nucleotide sequence ID" value="NZ_JBHRUV010000034.1"/>
</dbReference>
<evidence type="ECO:0000259" key="17">
    <source>
        <dbReference type="PROSITE" id="PS50857"/>
    </source>
</evidence>
<evidence type="ECO:0000256" key="9">
    <source>
        <dbReference type="ARBA" id="ARBA00022989"/>
    </source>
</evidence>
<dbReference type="PROSITE" id="PS50857">
    <property type="entry name" value="COX2_CUA"/>
    <property type="match status" value="1"/>
</dbReference>
<dbReference type="Gene3D" id="2.60.40.420">
    <property type="entry name" value="Cupredoxins - blue copper proteins"/>
    <property type="match status" value="1"/>
</dbReference>
<evidence type="ECO:0000256" key="4">
    <source>
        <dbReference type="ARBA" id="ARBA00022475"/>
    </source>
</evidence>
<name>A0ABV7LEL7_9HYPH</name>
<dbReference type="InterPro" id="IPR045187">
    <property type="entry name" value="CcO_II"/>
</dbReference>
<keyword evidence="12" id="KW-0564">Palmitate</keyword>
<dbReference type="InterPro" id="IPR036257">
    <property type="entry name" value="Cyt_c_oxidase_su2_TM_sf"/>
</dbReference>
<evidence type="ECO:0000256" key="2">
    <source>
        <dbReference type="ARBA" id="ARBA00007866"/>
    </source>
</evidence>
<sequence>MKIFRTALMVPVIALLGGCNFVVLHPAGFVAEQQRDVLLISTALMLLVIAPVMALTAYFAWRYRASNAKAAYDPDWDHSTALELVIWSAPLLIIICLGAVTWMGTHLLDPYRRLDRVSRDAPVPADVKPLEVQVAALDWKWLFIYPEQGIAVVNEMAAPVNRPVHFRITASAVMNSFYVPALAGQIYAMPAMQSQLHAVINRPGEYAGFSANYSGAGFSQMRFRFLGLDDAGFAQWVQQAKEAGGVLDRAAYLELEQPSVNAPVRRFGAVEPNLFDLIRNLCVEPGRMCRSEMMAVDAAGGLGPEGLRALVRPARTGLARLRRPGAFVASICTPEQALAMASAAPAVDPGRSWTPAAGLGLPRPGSVARQPAGAAAAPPLAGPQSLRPERS</sequence>
<evidence type="ECO:0000256" key="15">
    <source>
        <dbReference type="SAM" id="MobiDB-lite"/>
    </source>
</evidence>
<keyword evidence="7" id="KW-0732">Signal</keyword>
<feature type="transmembrane region" description="Helical" evidence="16">
    <location>
        <begin position="37"/>
        <end position="61"/>
    </location>
</feature>
<evidence type="ECO:0000313" key="19">
    <source>
        <dbReference type="EMBL" id="MFC3266306.1"/>
    </source>
</evidence>
<keyword evidence="4" id="KW-1003">Cell membrane</keyword>
<comment type="subcellular location">
    <subcellularLocation>
        <location evidence="1">Cell membrane</location>
        <topology evidence="1">Multi-pass membrane protein</topology>
    </subcellularLocation>
</comment>
<gene>
    <name evidence="19" type="primary">cyoA</name>
    <name evidence="19" type="ORF">ACFOEX_08070</name>
</gene>
<protein>
    <recommendedName>
        <fullName evidence="14">Ubiquinol oxidase polypeptide II</fullName>
    </recommendedName>
</protein>
<keyword evidence="8" id="KW-0249">Electron transport</keyword>
<dbReference type="Pfam" id="PF06481">
    <property type="entry name" value="COX_ARM"/>
    <property type="match status" value="1"/>
</dbReference>
<evidence type="ECO:0000256" key="12">
    <source>
        <dbReference type="ARBA" id="ARBA00023139"/>
    </source>
</evidence>
<evidence type="ECO:0000256" key="8">
    <source>
        <dbReference type="ARBA" id="ARBA00022982"/>
    </source>
</evidence>
<dbReference type="InterPro" id="IPR002429">
    <property type="entry name" value="CcO_II-like_C"/>
</dbReference>
<dbReference type="CDD" id="cd04212">
    <property type="entry name" value="CuRO_UO_II"/>
    <property type="match status" value="1"/>
</dbReference>
<feature type="transmembrane region" description="Helical" evidence="16">
    <location>
        <begin position="6"/>
        <end position="25"/>
    </location>
</feature>
<keyword evidence="20" id="KW-1185">Reference proteome</keyword>
<dbReference type="InterPro" id="IPR006333">
    <property type="entry name" value="Cyt_o_ubiquinol_oxidase_su2"/>
</dbReference>
<evidence type="ECO:0000259" key="18">
    <source>
        <dbReference type="PROSITE" id="PS50999"/>
    </source>
</evidence>
<keyword evidence="6 16" id="KW-0812">Transmembrane</keyword>
<dbReference type="InterPro" id="IPR008972">
    <property type="entry name" value="Cupredoxin"/>
</dbReference>
<dbReference type="Pfam" id="PF00116">
    <property type="entry name" value="COX2"/>
    <property type="match status" value="1"/>
</dbReference>
<accession>A0ABV7LEL7</accession>
<keyword evidence="5" id="KW-0679">Respiratory chain</keyword>
<comment type="similarity">
    <text evidence="2">Belongs to the cytochrome c oxidase subunit 2 family.</text>
</comment>
<dbReference type="NCBIfam" id="TIGR01433">
    <property type="entry name" value="CyoA"/>
    <property type="match status" value="1"/>
</dbReference>
<reference evidence="20" key="1">
    <citation type="journal article" date="2019" name="Int. J. Syst. Evol. Microbiol.">
        <title>The Global Catalogue of Microorganisms (GCM) 10K type strain sequencing project: providing services to taxonomists for standard genome sequencing and annotation.</title>
        <authorList>
            <consortium name="The Broad Institute Genomics Platform"/>
            <consortium name="The Broad Institute Genome Sequencing Center for Infectious Disease"/>
            <person name="Wu L."/>
            <person name="Ma J."/>
        </authorList>
    </citation>
    <scope>NUCLEOTIDE SEQUENCE [LARGE SCALE GENOMIC DNA]</scope>
    <source>
        <strain evidence="20">CCM 7941</strain>
    </source>
</reference>
<feature type="compositionally biased region" description="Low complexity" evidence="15">
    <location>
        <begin position="371"/>
        <end position="383"/>
    </location>
</feature>
<evidence type="ECO:0000256" key="1">
    <source>
        <dbReference type="ARBA" id="ARBA00004651"/>
    </source>
</evidence>
<evidence type="ECO:0000256" key="7">
    <source>
        <dbReference type="ARBA" id="ARBA00022729"/>
    </source>
</evidence>
<dbReference type="Gene3D" id="1.10.287.90">
    <property type="match status" value="1"/>
</dbReference>
<proteinExistence type="inferred from homology"/>
<evidence type="ECO:0000256" key="16">
    <source>
        <dbReference type="SAM" id="Phobius"/>
    </source>
</evidence>
<feature type="domain" description="Cytochrome oxidase subunit II transmembrane region profile" evidence="18">
    <location>
        <begin position="15"/>
        <end position="112"/>
    </location>
</feature>